<dbReference type="InterPro" id="IPR007593">
    <property type="entry name" value="CD225/Dispanin_fam"/>
</dbReference>
<evidence type="ECO:0000256" key="1">
    <source>
        <dbReference type="ARBA" id="ARBA00004370"/>
    </source>
</evidence>
<evidence type="ECO:0000256" key="6">
    <source>
        <dbReference type="SAM" id="Phobius"/>
    </source>
</evidence>
<comment type="similarity">
    <text evidence="2">Belongs to the CD225/Dispanin family.</text>
</comment>
<keyword evidence="3 6" id="KW-0812">Transmembrane</keyword>
<feature type="transmembrane region" description="Helical" evidence="6">
    <location>
        <begin position="57"/>
        <end position="80"/>
    </location>
</feature>
<organism evidence="7">
    <name type="scientific">Notamacropus eugenii</name>
    <name type="common">Tammar wallaby</name>
    <name type="synonym">Macropus eugenii</name>
    <dbReference type="NCBI Taxonomy" id="9315"/>
    <lineage>
        <taxon>Eukaryota</taxon>
        <taxon>Metazoa</taxon>
        <taxon>Chordata</taxon>
        <taxon>Craniata</taxon>
        <taxon>Vertebrata</taxon>
        <taxon>Euteleostomi</taxon>
        <taxon>Mammalia</taxon>
        <taxon>Metatheria</taxon>
        <taxon>Diprotodontia</taxon>
        <taxon>Macropodidae</taxon>
        <taxon>Notamacropus</taxon>
    </lineage>
</organism>
<evidence type="ECO:0000256" key="2">
    <source>
        <dbReference type="ARBA" id="ARBA00006843"/>
    </source>
</evidence>
<sequence length="152" mass="16835">MNSNQTHLPQALGQINRAFSPPNYELLSEERELRTPGRESASTIINVHSYEPPANDFLVWSVFNTLYMNFCCLGFMALVFSVKARDRKVVGDLNGARSYGSTAKCLNIFALIFSLLIVIVLTALLATGIIALKRVVTNPSEIPHYSDLFPGN</sequence>
<proteinExistence type="evidence at transcript level"/>
<dbReference type="EMBL" id="JQ254909">
    <property type="protein sequence ID" value="AFJ23837.1"/>
    <property type="molecule type" value="mRNA"/>
</dbReference>
<dbReference type="InterPro" id="IPR051517">
    <property type="entry name" value="IFITM_antiviral_protein"/>
</dbReference>
<protein>
    <submittedName>
        <fullName evidence="7">Interferon inducible transmembrane protein A2</fullName>
    </submittedName>
</protein>
<name>I1ZHS9_NOTEU</name>
<keyword evidence="5 6" id="KW-0472">Membrane</keyword>
<evidence type="ECO:0000256" key="3">
    <source>
        <dbReference type="ARBA" id="ARBA00022692"/>
    </source>
</evidence>
<reference evidence="7" key="1">
    <citation type="journal article" date="2012" name="BMC Genomics">
        <title>Evolution of vertebrate interferon inducible transmembrane proteins.</title>
        <authorList>
            <person name="Hickford D."/>
            <person name="Frankenberg S."/>
            <person name="Shaw G."/>
            <person name="Renfree M.B."/>
        </authorList>
    </citation>
    <scope>NUCLEOTIDE SEQUENCE</scope>
</reference>
<keyword evidence="4 6" id="KW-1133">Transmembrane helix</keyword>
<dbReference type="PANTHER" id="PTHR13999:SF4">
    <property type="entry name" value="INTERFERON-INDUCED TRANSMEMBRANE PROTEIN 3"/>
    <property type="match status" value="1"/>
</dbReference>
<dbReference type="Pfam" id="PF04505">
    <property type="entry name" value="CD225"/>
    <property type="match status" value="1"/>
</dbReference>
<accession>I1ZHS9</accession>
<evidence type="ECO:0000256" key="5">
    <source>
        <dbReference type="ARBA" id="ARBA00023136"/>
    </source>
</evidence>
<feature type="transmembrane region" description="Helical" evidence="6">
    <location>
        <begin position="106"/>
        <end position="132"/>
    </location>
</feature>
<dbReference type="GO" id="GO:0005886">
    <property type="term" value="C:plasma membrane"/>
    <property type="evidence" value="ECO:0007669"/>
    <property type="project" value="TreeGrafter"/>
</dbReference>
<comment type="subcellular location">
    <subcellularLocation>
        <location evidence="1">Membrane</location>
    </subcellularLocation>
</comment>
<evidence type="ECO:0000256" key="4">
    <source>
        <dbReference type="ARBA" id="ARBA00022989"/>
    </source>
</evidence>
<dbReference type="PANTHER" id="PTHR13999">
    <property type="entry name" value="INTERFERON INDUCIBLE TRANSMEMBRANE PROTEIN"/>
    <property type="match status" value="1"/>
</dbReference>
<evidence type="ECO:0000313" key="7">
    <source>
        <dbReference type="EMBL" id="AFJ23837.1"/>
    </source>
</evidence>
<gene>
    <name evidence="7" type="primary">IFITMA2</name>
</gene>
<dbReference type="AlphaFoldDB" id="I1ZHS9"/>